<name>A0ABU0RVW0_9ACTN</name>
<protein>
    <recommendedName>
        <fullName evidence="3">Arylcarboxylate reductase</fullName>
    </recommendedName>
</protein>
<dbReference type="SUPFAM" id="SSF56801">
    <property type="entry name" value="Acetyl-CoA synthetase-like"/>
    <property type="match status" value="1"/>
</dbReference>
<keyword evidence="2" id="KW-1185">Reference proteome</keyword>
<sequence length="357" mass="39971">MKESLALVDQFLQTDLDEWTRQVVRRHFDPETGSPYWLERAAQLDFDPREITRYDELSALGPFPLSVLRKLDPADLIPRSVPRPIAGRVFDSGGTTGDPKRILYTPAMLEHRQAWRHWSFHTEGFRPDGNWIQGTPTGPHVIGLGVQELSSYGGRMYIVDIDPRWVKRLIRAGKLAEADEYTDHVTDQITNILRTQPIDYLNTTSALLNALIRRAPELAAKLKGVRVSGTHCTPAMFRSFKETLNGGSGGIVGRSYGNTFGTSAGIPDEKDGEILPYLPNYPNVTAVVVDKEDWTRTVGFGEPGQVMLNVLHPDLLLPNFLERDQAIRYDTGDTYPCDGVANVMPLQITRKAPEGIY</sequence>
<proteinExistence type="predicted"/>
<evidence type="ECO:0000313" key="1">
    <source>
        <dbReference type="EMBL" id="MDQ0935055.1"/>
    </source>
</evidence>
<organism evidence="1 2">
    <name type="scientific">Streptomyces turgidiscabies</name>
    <dbReference type="NCBI Taxonomy" id="85558"/>
    <lineage>
        <taxon>Bacteria</taxon>
        <taxon>Bacillati</taxon>
        <taxon>Actinomycetota</taxon>
        <taxon>Actinomycetes</taxon>
        <taxon>Kitasatosporales</taxon>
        <taxon>Streptomycetaceae</taxon>
        <taxon>Streptomyces</taxon>
    </lineage>
</organism>
<dbReference type="Gene3D" id="3.40.50.12780">
    <property type="entry name" value="N-terminal domain of ligase-like"/>
    <property type="match status" value="1"/>
</dbReference>
<dbReference type="InterPro" id="IPR042099">
    <property type="entry name" value="ANL_N_sf"/>
</dbReference>
<accession>A0ABU0RVW0</accession>
<evidence type="ECO:0000313" key="2">
    <source>
        <dbReference type="Proteomes" id="UP001223072"/>
    </source>
</evidence>
<reference evidence="1 2" key="1">
    <citation type="submission" date="2023-07" db="EMBL/GenBank/DDBJ databases">
        <title>Comparative genomics of wheat-associated soil bacteria to identify genetic determinants of phenazine resistance.</title>
        <authorList>
            <person name="Mouncey N."/>
        </authorList>
    </citation>
    <scope>NUCLEOTIDE SEQUENCE [LARGE SCALE GENOMIC DNA]</scope>
    <source>
        <strain evidence="1 2">W2I16</strain>
    </source>
</reference>
<gene>
    <name evidence="1" type="ORF">QFZ49_005026</name>
</gene>
<dbReference type="Proteomes" id="UP001223072">
    <property type="component" value="Unassembled WGS sequence"/>
</dbReference>
<dbReference type="EMBL" id="JAUSZS010000005">
    <property type="protein sequence ID" value="MDQ0935055.1"/>
    <property type="molecule type" value="Genomic_DNA"/>
</dbReference>
<dbReference type="RefSeq" id="WP_307628676.1">
    <property type="nucleotide sequence ID" value="NZ_JAUSZS010000005.1"/>
</dbReference>
<comment type="caution">
    <text evidence="1">The sequence shown here is derived from an EMBL/GenBank/DDBJ whole genome shotgun (WGS) entry which is preliminary data.</text>
</comment>
<evidence type="ECO:0008006" key="3">
    <source>
        <dbReference type="Google" id="ProtNLM"/>
    </source>
</evidence>